<gene>
    <name evidence="2" type="ORF">SPHI_27360</name>
</gene>
<protein>
    <submittedName>
        <fullName evidence="2">Uncharacterized protein</fullName>
    </submittedName>
</protein>
<reference evidence="2 3" key="1">
    <citation type="submission" date="2016-11" db="EMBL/GenBank/DDBJ databases">
        <title>Genome sequence of Sphingomonas jeddahensis G39.</title>
        <authorList>
            <person name="Poehlein A."/>
            <person name="Wuebbeler J.H."/>
            <person name="Steinbuechel A."/>
            <person name="Daniel R."/>
        </authorList>
    </citation>
    <scope>NUCLEOTIDE SEQUENCE [LARGE SCALE GENOMIC DNA]</scope>
    <source>
        <strain evidence="2 3">G39</strain>
    </source>
</reference>
<feature type="region of interest" description="Disordered" evidence="1">
    <location>
        <begin position="1"/>
        <end position="41"/>
    </location>
</feature>
<evidence type="ECO:0000313" key="3">
    <source>
        <dbReference type="Proteomes" id="UP000188729"/>
    </source>
</evidence>
<comment type="caution">
    <text evidence="2">The sequence shown here is derived from an EMBL/GenBank/DDBJ whole genome shotgun (WGS) entry which is preliminary data.</text>
</comment>
<evidence type="ECO:0000256" key="1">
    <source>
        <dbReference type="SAM" id="MobiDB-lite"/>
    </source>
</evidence>
<dbReference type="Proteomes" id="UP000188729">
    <property type="component" value="Unassembled WGS sequence"/>
</dbReference>
<name>A0A1V2ER05_9SPHN</name>
<evidence type="ECO:0000313" key="2">
    <source>
        <dbReference type="EMBL" id="ONF95106.1"/>
    </source>
</evidence>
<accession>A0A1V2ER05</accession>
<organism evidence="2 3">
    <name type="scientific">Sphingomonas jeddahensis</name>
    <dbReference type="NCBI Taxonomy" id="1915074"/>
    <lineage>
        <taxon>Bacteria</taxon>
        <taxon>Pseudomonadati</taxon>
        <taxon>Pseudomonadota</taxon>
        <taxon>Alphaproteobacteria</taxon>
        <taxon>Sphingomonadales</taxon>
        <taxon>Sphingomonadaceae</taxon>
        <taxon>Sphingomonas</taxon>
    </lineage>
</organism>
<dbReference type="RefSeq" id="WP_096348774.1">
    <property type="nucleotide sequence ID" value="NZ_MPSB01000016.1"/>
</dbReference>
<feature type="region of interest" description="Disordered" evidence="1">
    <location>
        <begin position="131"/>
        <end position="182"/>
    </location>
</feature>
<keyword evidence="3" id="KW-1185">Reference proteome</keyword>
<dbReference type="STRING" id="1915074.SPHI_27360"/>
<sequence length="182" mass="18948">MADPDTRLYGMADSSNRQEPADNGMRGEGAADVASPGYRHQIKPEGQPAIVVEEASGVAFAETRQVQPMQSWRKPAAVEPGAAGTGAVETGAGGSTLPWVLVALVLGFAAGRSHRRERAVEPVRPAPVALTRMPGEAGGFSQVRNAGPAEIRDPNGHWSAVDEASDESFPASDPPAISMPGR</sequence>
<proteinExistence type="predicted"/>
<dbReference type="OrthoDB" id="7873635at2"/>
<dbReference type="EMBL" id="MPSB01000016">
    <property type="protein sequence ID" value="ONF95106.1"/>
    <property type="molecule type" value="Genomic_DNA"/>
</dbReference>
<dbReference type="AlphaFoldDB" id="A0A1V2ER05"/>